<gene>
    <name evidence="2" type="ORF">SAMN05444126_11819</name>
</gene>
<dbReference type="OrthoDB" id="9803333at2"/>
<dbReference type="PANTHER" id="PTHR42879:SF2">
    <property type="entry name" value="3-OXOACYL-[ACYL-CARRIER-PROTEIN] REDUCTASE FABG"/>
    <property type="match status" value="1"/>
</dbReference>
<dbReference type="EMBL" id="FOGV01000018">
    <property type="protein sequence ID" value="SES17117.1"/>
    <property type="molecule type" value="Genomic_DNA"/>
</dbReference>
<dbReference type="RefSeq" id="WP_093073479.1">
    <property type="nucleotide sequence ID" value="NZ_FOGV01000018.1"/>
</dbReference>
<dbReference type="PANTHER" id="PTHR42879">
    <property type="entry name" value="3-OXOACYL-(ACYL-CARRIER-PROTEIN) REDUCTASE"/>
    <property type="match status" value="1"/>
</dbReference>
<comment type="similarity">
    <text evidence="1">Belongs to the short-chain dehydrogenases/reductases (SDR) family.</text>
</comment>
<dbReference type="InterPro" id="IPR036291">
    <property type="entry name" value="NAD(P)-bd_dom_sf"/>
</dbReference>
<proteinExistence type="inferred from homology"/>
<dbReference type="Gene3D" id="3.40.50.720">
    <property type="entry name" value="NAD(P)-binding Rossmann-like Domain"/>
    <property type="match status" value="1"/>
</dbReference>
<dbReference type="InterPro" id="IPR002347">
    <property type="entry name" value="SDR_fam"/>
</dbReference>
<accession>A0A1H9V7A3</accession>
<sequence length="252" mass="28055">MPHAVITAGVKGLGKMISEAFLENGYDVTVQYRSNDGTVEKLKEEWINYETNVQFVNGDIEQKDDIHKLAEEARKFRPTIDVLVCNAGPYIFERKKLIEYDDEEWDRMVNGNLSSAFYLFQAFIPIMRKQQFGRIITFGFQESNQTPAWKYRSAFAAAKTGLTSLTKTVSIEEAENGITANMICPGKITGDMKEASIEAGKLQLDSETPVGRPGTGGDIARTVLFLADQQADLITGAVIEVTGGVDVLHRYR</sequence>
<keyword evidence="3" id="KW-1185">Reference proteome</keyword>
<organism evidence="2 3">
    <name type="scientific">Salisediminibacterium halotolerans</name>
    <dbReference type="NCBI Taxonomy" id="517425"/>
    <lineage>
        <taxon>Bacteria</taxon>
        <taxon>Bacillati</taxon>
        <taxon>Bacillota</taxon>
        <taxon>Bacilli</taxon>
        <taxon>Bacillales</taxon>
        <taxon>Bacillaceae</taxon>
        <taxon>Salisediminibacterium</taxon>
    </lineage>
</organism>
<dbReference type="Pfam" id="PF13561">
    <property type="entry name" value="adh_short_C2"/>
    <property type="match status" value="1"/>
</dbReference>
<name>A0A1H9V7A3_9BACI</name>
<reference evidence="3" key="1">
    <citation type="submission" date="2016-10" db="EMBL/GenBank/DDBJ databases">
        <authorList>
            <person name="de Groot N.N."/>
        </authorList>
    </citation>
    <scope>NUCLEOTIDE SEQUENCE [LARGE SCALE GENOMIC DNA]</scope>
    <source>
        <strain evidence="3">10nlg</strain>
    </source>
</reference>
<dbReference type="Proteomes" id="UP000199318">
    <property type="component" value="Unassembled WGS sequence"/>
</dbReference>
<dbReference type="AlphaFoldDB" id="A0A1H9V7A3"/>
<comment type="caution">
    <text evidence="2">The sequence shown here is derived from an EMBL/GenBank/DDBJ whole genome shotgun (WGS) entry which is preliminary data.</text>
</comment>
<evidence type="ECO:0000313" key="3">
    <source>
        <dbReference type="Proteomes" id="UP000199318"/>
    </source>
</evidence>
<dbReference type="InterPro" id="IPR050259">
    <property type="entry name" value="SDR"/>
</dbReference>
<dbReference type="CDD" id="cd05233">
    <property type="entry name" value="SDR_c"/>
    <property type="match status" value="1"/>
</dbReference>
<dbReference type="STRING" id="1464123.SAMN05444126_11819"/>
<dbReference type="PRINTS" id="PR00081">
    <property type="entry name" value="GDHRDH"/>
</dbReference>
<evidence type="ECO:0000256" key="1">
    <source>
        <dbReference type="ARBA" id="ARBA00006484"/>
    </source>
</evidence>
<dbReference type="SUPFAM" id="SSF51735">
    <property type="entry name" value="NAD(P)-binding Rossmann-fold domains"/>
    <property type="match status" value="1"/>
</dbReference>
<protein>
    <submittedName>
        <fullName evidence="2">3-oxoacyl-[acyl-carrier protein] reductase</fullName>
    </submittedName>
</protein>
<evidence type="ECO:0000313" key="2">
    <source>
        <dbReference type="EMBL" id="SES17117.1"/>
    </source>
</evidence>